<name>A0A151WK22_9HYME</name>
<sequence>PCNCTEKRPPAAAAAVFSSSSLSSTFRRFSRVFLGATGDTFRLTVSAVASVRARRSRVRRTCDSVRGHSTTPWPPWVPEAAPADAAAMEEAAVTAAIVDEDDLHHHGN</sequence>
<gene>
    <name evidence="1" type="ORF">ALC60_12740</name>
</gene>
<organism evidence="1 2">
    <name type="scientific">Mycetomoellerius zeteki</name>
    <dbReference type="NCBI Taxonomy" id="64791"/>
    <lineage>
        <taxon>Eukaryota</taxon>
        <taxon>Metazoa</taxon>
        <taxon>Ecdysozoa</taxon>
        <taxon>Arthropoda</taxon>
        <taxon>Hexapoda</taxon>
        <taxon>Insecta</taxon>
        <taxon>Pterygota</taxon>
        <taxon>Neoptera</taxon>
        <taxon>Endopterygota</taxon>
        <taxon>Hymenoptera</taxon>
        <taxon>Apocrita</taxon>
        <taxon>Aculeata</taxon>
        <taxon>Formicoidea</taxon>
        <taxon>Formicidae</taxon>
        <taxon>Myrmicinae</taxon>
        <taxon>Mycetomoellerius</taxon>
    </lineage>
</organism>
<dbReference type="AlphaFoldDB" id="A0A151WK22"/>
<reference evidence="1 2" key="1">
    <citation type="submission" date="2015-09" db="EMBL/GenBank/DDBJ databases">
        <title>Trachymyrmex zeteki WGS genome.</title>
        <authorList>
            <person name="Nygaard S."/>
            <person name="Hu H."/>
            <person name="Boomsma J."/>
            <person name="Zhang G."/>
        </authorList>
    </citation>
    <scope>NUCLEOTIDE SEQUENCE [LARGE SCALE GENOMIC DNA]</scope>
    <source>
        <strain evidence="1">Tzet28-1</strain>
        <tissue evidence="1">Whole body</tissue>
    </source>
</reference>
<proteinExistence type="predicted"/>
<dbReference type="EMBL" id="KQ983020">
    <property type="protein sequence ID" value="KYQ48186.1"/>
    <property type="molecule type" value="Genomic_DNA"/>
</dbReference>
<dbReference type="Proteomes" id="UP000075809">
    <property type="component" value="Unassembled WGS sequence"/>
</dbReference>
<evidence type="ECO:0000313" key="1">
    <source>
        <dbReference type="EMBL" id="KYQ48186.1"/>
    </source>
</evidence>
<protein>
    <submittedName>
        <fullName evidence="1">Uncharacterized protein</fullName>
    </submittedName>
</protein>
<accession>A0A151WK22</accession>
<feature type="non-terminal residue" evidence="1">
    <location>
        <position position="1"/>
    </location>
</feature>
<evidence type="ECO:0000313" key="2">
    <source>
        <dbReference type="Proteomes" id="UP000075809"/>
    </source>
</evidence>
<keyword evidence="2" id="KW-1185">Reference proteome</keyword>